<accession>A0AAD6KXP9</accession>
<name>A0AAD6KXP9_9ROSI</name>
<reference evidence="2 3" key="1">
    <citation type="journal article" date="2023" name="Int. J. Mol. Sci.">
        <title>De Novo Assembly and Annotation of 11 Diverse Shrub Willow (Salix) Genomes Reveals Novel Gene Organization in Sex-Linked Regions.</title>
        <authorList>
            <person name="Hyden B."/>
            <person name="Feng K."/>
            <person name="Yates T.B."/>
            <person name="Jawdy S."/>
            <person name="Cereghino C."/>
            <person name="Smart L.B."/>
            <person name="Muchero W."/>
        </authorList>
    </citation>
    <scope>NUCLEOTIDE SEQUENCE [LARGE SCALE GENOMIC DNA]</scope>
    <source>
        <tissue evidence="2">Shoot tip</tissue>
    </source>
</reference>
<dbReference type="EMBL" id="JAPFFJ010000003">
    <property type="protein sequence ID" value="KAJ6431586.1"/>
    <property type="molecule type" value="Genomic_DNA"/>
</dbReference>
<feature type="compositionally biased region" description="Polar residues" evidence="1">
    <location>
        <begin position="83"/>
        <end position="106"/>
    </location>
</feature>
<keyword evidence="3" id="KW-1185">Reference proteome</keyword>
<protein>
    <submittedName>
        <fullName evidence="2">Uncharacterized protein</fullName>
    </submittedName>
</protein>
<sequence>MGLSTGEVSQRFVEFGIFTLGCGSGSGAGSWRRIDPSYPCDRQLYVLSSERVCADGVIRWRHRLFHQEIFSCIRPSTIEVPSPTRSLGISSHETNQRMSCTNGSCN</sequence>
<proteinExistence type="predicted"/>
<feature type="region of interest" description="Disordered" evidence="1">
    <location>
        <begin position="80"/>
        <end position="106"/>
    </location>
</feature>
<dbReference type="Proteomes" id="UP001162972">
    <property type="component" value="Chromosome 10"/>
</dbReference>
<comment type="caution">
    <text evidence="2">The sequence shown here is derived from an EMBL/GenBank/DDBJ whole genome shotgun (WGS) entry which is preliminary data.</text>
</comment>
<dbReference type="AlphaFoldDB" id="A0AAD6KXP9"/>
<evidence type="ECO:0000256" key="1">
    <source>
        <dbReference type="SAM" id="MobiDB-lite"/>
    </source>
</evidence>
<evidence type="ECO:0000313" key="2">
    <source>
        <dbReference type="EMBL" id="KAJ6431586.1"/>
    </source>
</evidence>
<organism evidence="2 3">
    <name type="scientific">Salix udensis</name>
    <dbReference type="NCBI Taxonomy" id="889485"/>
    <lineage>
        <taxon>Eukaryota</taxon>
        <taxon>Viridiplantae</taxon>
        <taxon>Streptophyta</taxon>
        <taxon>Embryophyta</taxon>
        <taxon>Tracheophyta</taxon>
        <taxon>Spermatophyta</taxon>
        <taxon>Magnoliopsida</taxon>
        <taxon>eudicotyledons</taxon>
        <taxon>Gunneridae</taxon>
        <taxon>Pentapetalae</taxon>
        <taxon>rosids</taxon>
        <taxon>fabids</taxon>
        <taxon>Malpighiales</taxon>
        <taxon>Salicaceae</taxon>
        <taxon>Saliceae</taxon>
        <taxon>Salix</taxon>
    </lineage>
</organism>
<gene>
    <name evidence="2" type="ORF">OIU84_018966</name>
</gene>
<evidence type="ECO:0000313" key="3">
    <source>
        <dbReference type="Proteomes" id="UP001162972"/>
    </source>
</evidence>